<dbReference type="SMART" id="SM00342">
    <property type="entry name" value="HTH_ARAC"/>
    <property type="match status" value="1"/>
</dbReference>
<gene>
    <name evidence="5" type="primary">soxS</name>
    <name evidence="5" type="ORF">CLTHE_18630</name>
</gene>
<dbReference type="Proteomes" id="UP000191448">
    <property type="component" value="Unassembled WGS sequence"/>
</dbReference>
<feature type="domain" description="HTH araC/xylS-type" evidence="4">
    <location>
        <begin position="127"/>
        <end position="225"/>
    </location>
</feature>
<dbReference type="EMBL" id="LTAY01000048">
    <property type="protein sequence ID" value="OPX47300.1"/>
    <property type="molecule type" value="Genomic_DNA"/>
</dbReference>
<dbReference type="GO" id="GO:0003700">
    <property type="term" value="F:DNA-binding transcription factor activity"/>
    <property type="evidence" value="ECO:0007669"/>
    <property type="project" value="InterPro"/>
</dbReference>
<evidence type="ECO:0000256" key="1">
    <source>
        <dbReference type="ARBA" id="ARBA00023015"/>
    </source>
</evidence>
<protein>
    <submittedName>
        <fullName evidence="5">Regulatory protein SoxS</fullName>
    </submittedName>
</protein>
<dbReference type="AlphaFoldDB" id="A0A1V4SU11"/>
<dbReference type="PANTHER" id="PTHR43280:SF28">
    <property type="entry name" value="HTH-TYPE TRANSCRIPTIONAL ACTIVATOR RHAS"/>
    <property type="match status" value="1"/>
</dbReference>
<evidence type="ECO:0000256" key="3">
    <source>
        <dbReference type="ARBA" id="ARBA00023163"/>
    </source>
</evidence>
<dbReference type="SUPFAM" id="SSF46689">
    <property type="entry name" value="Homeodomain-like"/>
    <property type="match status" value="1"/>
</dbReference>
<dbReference type="PROSITE" id="PS01124">
    <property type="entry name" value="HTH_ARAC_FAMILY_2"/>
    <property type="match status" value="1"/>
</dbReference>
<keyword evidence="2" id="KW-0238">DNA-binding</keyword>
<dbReference type="GO" id="GO:0043565">
    <property type="term" value="F:sequence-specific DNA binding"/>
    <property type="evidence" value="ECO:0007669"/>
    <property type="project" value="InterPro"/>
</dbReference>
<dbReference type="OrthoDB" id="184994at2"/>
<accession>A0A1V4SU11</accession>
<dbReference type="InterPro" id="IPR009057">
    <property type="entry name" value="Homeodomain-like_sf"/>
</dbReference>
<proteinExistence type="predicted"/>
<dbReference type="Gene3D" id="1.10.10.60">
    <property type="entry name" value="Homeodomain-like"/>
    <property type="match status" value="2"/>
</dbReference>
<reference evidence="5 6" key="1">
    <citation type="submission" date="2016-02" db="EMBL/GenBank/DDBJ databases">
        <title>Genome sequence of Clostridium thermobutyricum DSM 4928.</title>
        <authorList>
            <person name="Poehlein A."/>
            <person name="Daniel R."/>
        </authorList>
    </citation>
    <scope>NUCLEOTIDE SEQUENCE [LARGE SCALE GENOMIC DNA]</scope>
    <source>
        <strain evidence="5 6">DSM 4928</strain>
    </source>
</reference>
<evidence type="ECO:0000256" key="2">
    <source>
        <dbReference type="ARBA" id="ARBA00023125"/>
    </source>
</evidence>
<dbReference type="RefSeq" id="WP_080023073.1">
    <property type="nucleotide sequence ID" value="NZ_LTAY01000048.1"/>
</dbReference>
<evidence type="ECO:0000259" key="4">
    <source>
        <dbReference type="PROSITE" id="PS01124"/>
    </source>
</evidence>
<sequence>MIDKFINNSSEDFLSFLDIDFHMLLENNNYNSIMNTIRNRHKKEIASMLDVTYKKHHLIIWNAFLAKNILKNSINNTSIKSIYNNVYKSILNCSTLAELQSLELVIFDSYIHKSLNGLENKSNFIVNNMIKYIHLHIEGYFSLNIMAKEFNNSPSYLGSLFKNVMNISIINYVHQVKVERAKLLLKTTSKSILEISNLLCYCDTSHFSKTFKKITGFSPIQYRNSL</sequence>
<name>A0A1V4SU11_9CLOT</name>
<comment type="caution">
    <text evidence="5">The sequence shown here is derived from an EMBL/GenBank/DDBJ whole genome shotgun (WGS) entry which is preliminary data.</text>
</comment>
<evidence type="ECO:0000313" key="6">
    <source>
        <dbReference type="Proteomes" id="UP000191448"/>
    </source>
</evidence>
<organism evidence="5 6">
    <name type="scientific">Clostridium thermobutyricum DSM 4928</name>
    <dbReference type="NCBI Taxonomy" id="1121339"/>
    <lineage>
        <taxon>Bacteria</taxon>
        <taxon>Bacillati</taxon>
        <taxon>Bacillota</taxon>
        <taxon>Clostridia</taxon>
        <taxon>Eubacteriales</taxon>
        <taxon>Clostridiaceae</taxon>
        <taxon>Clostridium</taxon>
    </lineage>
</organism>
<dbReference type="Pfam" id="PF12833">
    <property type="entry name" value="HTH_18"/>
    <property type="match status" value="1"/>
</dbReference>
<keyword evidence="1" id="KW-0805">Transcription regulation</keyword>
<evidence type="ECO:0000313" key="5">
    <source>
        <dbReference type="EMBL" id="OPX47300.1"/>
    </source>
</evidence>
<keyword evidence="3" id="KW-0804">Transcription</keyword>
<dbReference type="InterPro" id="IPR018060">
    <property type="entry name" value="HTH_AraC"/>
</dbReference>
<dbReference type="PANTHER" id="PTHR43280">
    <property type="entry name" value="ARAC-FAMILY TRANSCRIPTIONAL REGULATOR"/>
    <property type="match status" value="1"/>
</dbReference>